<organism evidence="11 12">
    <name type="scientific">Gigaspora margarita</name>
    <dbReference type="NCBI Taxonomy" id="4874"/>
    <lineage>
        <taxon>Eukaryota</taxon>
        <taxon>Fungi</taxon>
        <taxon>Fungi incertae sedis</taxon>
        <taxon>Mucoromycota</taxon>
        <taxon>Glomeromycotina</taxon>
        <taxon>Glomeromycetes</taxon>
        <taxon>Diversisporales</taxon>
        <taxon>Gigasporaceae</taxon>
        <taxon>Gigaspora</taxon>
    </lineage>
</organism>
<dbReference type="Gene3D" id="3.40.50.300">
    <property type="entry name" value="P-loop containing nucleotide triphosphate hydrolases"/>
    <property type="match status" value="2"/>
</dbReference>
<dbReference type="Proteomes" id="UP000789901">
    <property type="component" value="Unassembled WGS sequence"/>
</dbReference>
<protein>
    <recommendedName>
        <fullName evidence="7">DNA 3'-5' helicase</fullName>
        <ecNumber evidence="7">5.6.2.4</ecNumber>
    </recommendedName>
</protein>
<keyword evidence="8" id="KW-0175">Coiled coil</keyword>
<comment type="caution">
    <text evidence="11">The sequence shown here is derived from an EMBL/GenBank/DDBJ whole genome shotgun (WGS) entry which is preliminary data.</text>
</comment>
<name>A0ABN7VJS2_GIGMA</name>
<evidence type="ECO:0000256" key="3">
    <source>
        <dbReference type="ARBA" id="ARBA00022840"/>
    </source>
</evidence>
<evidence type="ECO:0000256" key="6">
    <source>
        <dbReference type="ARBA" id="ARBA00034617"/>
    </source>
</evidence>
<dbReference type="PROSITE" id="PS51192">
    <property type="entry name" value="HELICASE_ATP_BIND_1"/>
    <property type="match status" value="1"/>
</dbReference>
<dbReference type="PROSITE" id="PS51194">
    <property type="entry name" value="HELICASE_CTER"/>
    <property type="match status" value="1"/>
</dbReference>
<sequence>MVRWYEKCINQVPEKRKWIGNPQDGCLVREIDPELEVLMLHENLQAISLTEDALPSTAGYYHYQPKNGKEDWIPLLSGYSVFFQMAKTRINPSTKRSLPQYLGFLDNDNINYLKAAVAMHYPNLYQTNQLLKINTLIDTESKKENPSTIIQCDIILERGGKNLPPESIQALIFDHKEKKVNIRNLRRQISRLKERVDQLENELEQGFESDNLDEDNLLETSIDKTIEFNQLGSTILVSTKNYLSLVLTQSCPNCNNSNLHNKSWNLSSIGFQVKCIIECKKCNDIYEHTNEKEIRFAKAAAAAGLARGISHNALQSSLAAIGITSQLGKKMYNNYQKLYFSPLIASAKSSTAQALQKCIEYTINQNKKALTIEFDCSWAHVRNANQASGEFICQEMPPEYSHKPIVTFHVVQKSRSIKDNKTELTKTIHQGNFDKSSRQIEHAILIEVLNQISPLLEENDLHLDVCVDSNLDSNKTLAHVRIVTKISADLKHLTKNIRNSVLNKNFKSFEDHIMRWFRGCIYSAELKRESKDQSAPSKAETCKMQVDGLIRHLQNDHSNCWSDICWTKEDPTILIQNPTLCHSSEKIYSGQCFELEDTINIGMIEFERSEQNKTNVNKIHQCNKLRSEKFANERTELIGFDFSKELVYYKDKAQERIRNDEFYLSFASLIVDFDVTVRYLRPGQIDAINYYIGENKDTLVIMKTDGGKSFCYVASSILFDGLTIIISPLKSLIQNQVDHFIQLGILCGCLLASSQRTVEYEKKVCKEIALGFTRLLFVTPEKLLLNKSLRILCKRLHDNEKLQEEWGNLGKLKEWYPNSRIMALTATLSSKDIKNLQNNLNIDDKKFALVRNGNLLRPELSFSVLDRKDINLVWIDQIMSLVKDIEETGHAIIYCARVKDCTEIREALNLRVEKGTLGIYYGQLTENEKKDTIKRWNKKQICIMIATSAFGLGIDMPDVRLVINYNFLMSMTDLIQNSGRAGRNRKPGAKCVILYTRKDIRTNYAIIADNRMSNEDDEDNYDNNEQTAIRRLYLNKAEFQLFEVMYYCRTFYECRFQQISRYYLLPDDPIPPECGSCDNCLNRADDSASLQDAKIDILDMLNVISLLCDNNNKIVPSDVVDPTVLNTKPLAELALADLVRRGFVKQTILLNKKANTAHLTCTIVIEGTTENVNQLLQTNNWSYW</sequence>
<dbReference type="SUPFAM" id="SSF52540">
    <property type="entry name" value="P-loop containing nucleoside triphosphate hydrolases"/>
    <property type="match status" value="1"/>
</dbReference>
<feature type="domain" description="Helicase C-terminal" evidence="10">
    <location>
        <begin position="874"/>
        <end position="1027"/>
    </location>
</feature>
<dbReference type="EMBL" id="CAJVQB010015366">
    <property type="protein sequence ID" value="CAG8774144.1"/>
    <property type="molecule type" value="Genomic_DNA"/>
</dbReference>
<keyword evidence="12" id="KW-1185">Reference proteome</keyword>
<dbReference type="PANTHER" id="PTHR13710">
    <property type="entry name" value="DNA HELICASE RECQ FAMILY MEMBER"/>
    <property type="match status" value="1"/>
</dbReference>
<dbReference type="InterPro" id="IPR027417">
    <property type="entry name" value="P-loop_NTPase"/>
</dbReference>
<evidence type="ECO:0000256" key="2">
    <source>
        <dbReference type="ARBA" id="ARBA00022741"/>
    </source>
</evidence>
<keyword evidence="4" id="KW-0238">DNA-binding</keyword>
<accession>A0ABN7VJS2</accession>
<evidence type="ECO:0000256" key="7">
    <source>
        <dbReference type="ARBA" id="ARBA00034808"/>
    </source>
</evidence>
<dbReference type="SMART" id="SM00490">
    <property type="entry name" value="HELICc"/>
    <property type="match status" value="1"/>
</dbReference>
<feature type="coiled-coil region" evidence="8">
    <location>
        <begin position="175"/>
        <end position="209"/>
    </location>
</feature>
<evidence type="ECO:0000313" key="12">
    <source>
        <dbReference type="Proteomes" id="UP000789901"/>
    </source>
</evidence>
<dbReference type="InterPro" id="IPR011545">
    <property type="entry name" value="DEAD/DEAH_box_helicase_dom"/>
</dbReference>
<gene>
    <name evidence="11" type="ORF">GMARGA_LOCUS18875</name>
</gene>
<dbReference type="PANTHER" id="PTHR13710:SF105">
    <property type="entry name" value="ATP-DEPENDENT DNA HELICASE Q1"/>
    <property type="match status" value="1"/>
</dbReference>
<dbReference type="Pfam" id="PF00270">
    <property type="entry name" value="DEAD"/>
    <property type="match status" value="1"/>
</dbReference>
<evidence type="ECO:0000256" key="1">
    <source>
        <dbReference type="ARBA" id="ARBA00005446"/>
    </source>
</evidence>
<dbReference type="EC" id="5.6.2.4" evidence="7"/>
<dbReference type="InterPro" id="IPR014001">
    <property type="entry name" value="Helicase_ATP-bd"/>
</dbReference>
<evidence type="ECO:0000256" key="5">
    <source>
        <dbReference type="ARBA" id="ARBA00023235"/>
    </source>
</evidence>
<comment type="similarity">
    <text evidence="1">Belongs to the helicase family. RecQ subfamily.</text>
</comment>
<evidence type="ECO:0000313" key="11">
    <source>
        <dbReference type="EMBL" id="CAG8774144.1"/>
    </source>
</evidence>
<dbReference type="SMART" id="SM00487">
    <property type="entry name" value="DEXDc"/>
    <property type="match status" value="1"/>
</dbReference>
<evidence type="ECO:0000259" key="10">
    <source>
        <dbReference type="PROSITE" id="PS51194"/>
    </source>
</evidence>
<evidence type="ECO:0000256" key="8">
    <source>
        <dbReference type="SAM" id="Coils"/>
    </source>
</evidence>
<keyword evidence="2" id="KW-0547">Nucleotide-binding</keyword>
<evidence type="ECO:0000259" key="9">
    <source>
        <dbReference type="PROSITE" id="PS51192"/>
    </source>
</evidence>
<proteinExistence type="inferred from homology"/>
<keyword evidence="5" id="KW-0413">Isomerase</keyword>
<evidence type="ECO:0000256" key="4">
    <source>
        <dbReference type="ARBA" id="ARBA00023125"/>
    </source>
</evidence>
<keyword evidence="3" id="KW-0067">ATP-binding</keyword>
<dbReference type="InterPro" id="IPR001650">
    <property type="entry name" value="Helicase_C-like"/>
</dbReference>
<reference evidence="11 12" key="1">
    <citation type="submission" date="2021-06" db="EMBL/GenBank/DDBJ databases">
        <authorList>
            <person name="Kallberg Y."/>
            <person name="Tangrot J."/>
            <person name="Rosling A."/>
        </authorList>
    </citation>
    <scope>NUCLEOTIDE SEQUENCE [LARGE SCALE GENOMIC DNA]</scope>
    <source>
        <strain evidence="11 12">120-4 pot B 10/14</strain>
    </source>
</reference>
<comment type="catalytic activity">
    <reaction evidence="6">
        <text>Couples ATP hydrolysis with the unwinding of duplex DNA by translocating in the 3'-5' direction.</text>
        <dbReference type="EC" id="5.6.2.4"/>
    </reaction>
</comment>
<feature type="domain" description="Helicase ATP-binding" evidence="9">
    <location>
        <begin position="689"/>
        <end position="846"/>
    </location>
</feature>
<dbReference type="Pfam" id="PF00271">
    <property type="entry name" value="Helicase_C"/>
    <property type="match status" value="1"/>
</dbReference>
<feature type="non-terminal residue" evidence="11">
    <location>
        <position position="1184"/>
    </location>
</feature>